<organism evidence="2 3">
    <name type="scientific">Tumebacillus permanentifrigoris</name>
    <dbReference type="NCBI Taxonomy" id="378543"/>
    <lineage>
        <taxon>Bacteria</taxon>
        <taxon>Bacillati</taxon>
        <taxon>Bacillota</taxon>
        <taxon>Bacilli</taxon>
        <taxon>Bacillales</taxon>
        <taxon>Alicyclobacillaceae</taxon>
        <taxon>Tumebacillus</taxon>
    </lineage>
</organism>
<reference evidence="2 3" key="1">
    <citation type="submission" date="2018-05" db="EMBL/GenBank/DDBJ databases">
        <title>Genomic Encyclopedia of Type Strains, Phase IV (KMG-IV): sequencing the most valuable type-strain genomes for metagenomic binning, comparative biology and taxonomic classification.</title>
        <authorList>
            <person name="Goeker M."/>
        </authorList>
    </citation>
    <scope>NUCLEOTIDE SEQUENCE [LARGE SCALE GENOMIC DNA]</scope>
    <source>
        <strain evidence="2 3">DSM 18773</strain>
    </source>
</reference>
<dbReference type="PANTHER" id="PTHR43308">
    <property type="entry name" value="OUTER MEMBRANE PROTEIN ALPHA-RELATED"/>
    <property type="match status" value="1"/>
</dbReference>
<keyword evidence="3" id="KW-1185">Reference proteome</keyword>
<dbReference type="Pfam" id="PF12733">
    <property type="entry name" value="Cadherin-like"/>
    <property type="match status" value="10"/>
</dbReference>
<dbReference type="Gene3D" id="2.60.40.10">
    <property type="entry name" value="Immunoglobulins"/>
    <property type="match status" value="2"/>
</dbReference>
<feature type="domain" description="SLH" evidence="1">
    <location>
        <begin position="1525"/>
        <end position="1585"/>
    </location>
</feature>
<accession>A0A316DAQ7</accession>
<dbReference type="PANTHER" id="PTHR43308:SF5">
    <property type="entry name" value="S-LAYER PROTEIN _ PEPTIDOGLYCAN ENDO-BETA-N-ACETYLGLUCOSAMINIDASE"/>
    <property type="match status" value="1"/>
</dbReference>
<evidence type="ECO:0000313" key="2">
    <source>
        <dbReference type="EMBL" id="PWK13487.1"/>
    </source>
</evidence>
<gene>
    <name evidence="2" type="ORF">C7459_107155</name>
</gene>
<comment type="caution">
    <text evidence="2">The sequence shown here is derived from an EMBL/GenBank/DDBJ whole genome shotgun (WGS) entry which is preliminary data.</text>
</comment>
<name>A0A316DAQ7_9BACL</name>
<dbReference type="OrthoDB" id="2380392at2"/>
<dbReference type="RefSeq" id="WP_109688786.1">
    <property type="nucleotide sequence ID" value="NZ_QGGL01000007.1"/>
</dbReference>
<protein>
    <submittedName>
        <fullName evidence="2">Photosystem II stability/assembly factor-like uncharacterized protein</fullName>
    </submittedName>
</protein>
<sequence length="1745" mass="177106">MEFRLFTRKFTNILSTVLVFLLLLVSSGLGPFVELAGAAGTWTTKTTGVTNDINGVAYGNGLWIAAGSASELSKSADGGSTWTKQAVVGGTSFYAVVYTGSQWVLVGESGAIFTSTDGTNWTSRSSTTSNTLWGVTSGGGKIVAVGANGTVVTSVDGVTWTSTSLGSSTLYAVKYAGGMFLTSGGAGKLFTSANGTSWTNQATGTANDLNGIAFANGLYVVAGDKILLTSTDGSAWTTRTLPVGASTQTLYGVSYGGNKFVAVGAGDTIVSSTDGVTWSLETSSSAGTTLLGASSGGGKWVTVGTSGFLQTQAMSSNANLSGLTLSAGTLSPVFAAGTTSYTASVSSGTTSVQVTPTIADATATVTVNGAAAISGNASTVSLNPGANPIPVVVTAQDGVTQKTYTVTVTRAVASTNANLSSLTLSAGTLSPAFAAGTTSYTASVGNGVSSVAVTPTVADSTATVKVNGSAATSGSASAIPLNVGSNTITVLVTAQDGSTTKSYTVTVTRAASVNANLSNLTISQGTLSPGFASGTTTYTASVGNSVSSLDVTPTVADSTATVKVNGSAATSGSASSIPLNVGSNTITVLVTAQDGSTQKSYTVTVTRAASVNANLSNLTISQGTLSPGFASGTTSYTASVGNSVSSLDVTPTVADSTATVKVNGSAATSGSASSVPLNVGSNTITVLVTAQDGSTQKSYTVTVTRAASVNANLSNLTISQGTLSPGFASETTTYTASVGNTVTNLTVTPTVADSTATVEVNGVAVTSGNASSPISLNVYENTLSVVVTAQDGSTKQTYTLTVTRAPSSNADLSNLVLSQGTLSPDFVSSTLTYTASVGNAVTNLTVTPTVADSTATVEVNGVAVTSGNASSPISLNVYENTLSVVVTAQDGSTKQTYTLTVTRAPSSNADLSNLALSQGTLSPDFASGTLTYSASVGNAVTNLTLTPTVADSTAIVKVNGVAVTSGNASAPISLTVGENTIKVVVTAQDGSTEQTYTLTVTRAPSSNTDLSNLELSQGTLSPDFASGTLTYTASVGNAVTDLTVTPTVADSTATVEVNGVAVTSGNASTPISLNVYENTISVVVTAQDGSTKKTYILTVTRAPSSNADLNNLALSQGTLSPDFASGTLTYTASVGNAVTDLTVTPTVADSTATIEVNGVPVTSGNASAPISLTVGENTIIVVVTAQDGSTEQTYTLTVTRAASSNNDLSNLTLSQGALSPVFSSGTTSYTASVSTAVNRVNITPTVSDSTATVKIGGVAITSGTPREMTLNIGANPIKIEVSAQDGTTKTYTVTISREPGTGTGGGGGGGTHHGPVKIEVDNGPGTPPGTSFNDVTKLLGSQVKMSAEILSSTGQKLNLPVIPIIDDSFQLSGVQAGNYQLVLNVLAPNGEKLAGQKATLIVASDGSATIKTELIDPYGTVRDSITHQPIAGVTTTLYWADTELNRAKGRTPGTAVTLPELPSLTPNQNHNPQITTDSGQYGWMVFPDGDYYTIAERDGYVVFDSRNDPREELHGDSSYIRNGLIHVGQTTVQMNYNMQAKVVSSGVHNPYIYGYSDGTFGPDQHITRAELAAILSRTLPDGTNSAAAPSFHDLQASHWAYSSIAKVCGLKIMVGNPDGTFHPDDIVTRAEMAVVIARLKQLPTALDTDFTDIGGHWAQPFIAQAEHGGYLNGYPDHTYHPDQTITRAETVVVINKLLDRNVQQVSGLPKWSDVSPDFWGFRAIMEASLLHAYDLLSNGVEIWKP</sequence>
<dbReference type="SUPFAM" id="SSF110296">
    <property type="entry name" value="Oligoxyloglucan reducing end-specific cellobiohydrolase"/>
    <property type="match status" value="1"/>
</dbReference>
<dbReference type="Pfam" id="PF00395">
    <property type="entry name" value="SLH"/>
    <property type="match status" value="3"/>
</dbReference>
<feature type="domain" description="SLH" evidence="1">
    <location>
        <begin position="1651"/>
        <end position="1708"/>
    </location>
</feature>
<dbReference type="InterPro" id="IPR051465">
    <property type="entry name" value="Cell_Envelope_Struct_Comp"/>
</dbReference>
<dbReference type="InterPro" id="IPR001119">
    <property type="entry name" value="SLH_dom"/>
</dbReference>
<evidence type="ECO:0000259" key="1">
    <source>
        <dbReference type="PROSITE" id="PS51272"/>
    </source>
</evidence>
<proteinExistence type="predicted"/>
<dbReference type="EMBL" id="QGGL01000007">
    <property type="protein sequence ID" value="PWK13487.1"/>
    <property type="molecule type" value="Genomic_DNA"/>
</dbReference>
<dbReference type="InterPro" id="IPR025883">
    <property type="entry name" value="Cadherin-like_domain"/>
</dbReference>
<dbReference type="PROSITE" id="PS51272">
    <property type="entry name" value="SLH"/>
    <property type="match status" value="3"/>
</dbReference>
<dbReference type="InterPro" id="IPR013783">
    <property type="entry name" value="Ig-like_fold"/>
</dbReference>
<dbReference type="Proteomes" id="UP000245634">
    <property type="component" value="Unassembled WGS sequence"/>
</dbReference>
<evidence type="ECO:0000313" key="3">
    <source>
        <dbReference type="Proteomes" id="UP000245634"/>
    </source>
</evidence>
<feature type="domain" description="SLH" evidence="1">
    <location>
        <begin position="1587"/>
        <end position="1650"/>
    </location>
</feature>
<dbReference type="Gene3D" id="2.60.40.2340">
    <property type="match status" value="1"/>
</dbReference>